<protein>
    <submittedName>
        <fullName evidence="2">Amidohydrolase family protein</fullName>
    </submittedName>
</protein>
<evidence type="ECO:0000259" key="1">
    <source>
        <dbReference type="Pfam" id="PF01979"/>
    </source>
</evidence>
<dbReference type="GO" id="GO:0016810">
    <property type="term" value="F:hydrolase activity, acting on carbon-nitrogen (but not peptide) bonds"/>
    <property type="evidence" value="ECO:0007669"/>
    <property type="project" value="InterPro"/>
</dbReference>
<dbReference type="SUPFAM" id="SSF51556">
    <property type="entry name" value="Metallo-dependent hydrolases"/>
    <property type="match status" value="1"/>
</dbReference>
<dbReference type="InterPro" id="IPR057744">
    <property type="entry name" value="OTAase-like"/>
</dbReference>
<accession>A0A399JC49</accession>
<keyword evidence="2" id="KW-0378">Hydrolase</keyword>
<comment type="caution">
    <text evidence="2">The sequence shown here is derived from an EMBL/GenBank/DDBJ whole genome shotgun (WGS) entry which is preliminary data.</text>
</comment>
<dbReference type="EMBL" id="QQXK01000008">
    <property type="protein sequence ID" value="RII42814.1"/>
    <property type="molecule type" value="Genomic_DNA"/>
</dbReference>
<organism evidence="2 3">
    <name type="scientific">Galactobacter valiniphilus</name>
    <dbReference type="NCBI Taxonomy" id="2676122"/>
    <lineage>
        <taxon>Bacteria</taxon>
        <taxon>Bacillati</taxon>
        <taxon>Actinomycetota</taxon>
        <taxon>Actinomycetes</taxon>
        <taxon>Micrococcales</taxon>
        <taxon>Micrococcaceae</taxon>
        <taxon>Galactobacter</taxon>
    </lineage>
</organism>
<evidence type="ECO:0000313" key="2">
    <source>
        <dbReference type="EMBL" id="RII42814.1"/>
    </source>
</evidence>
<dbReference type="Gene3D" id="3.20.20.140">
    <property type="entry name" value="Metal-dependent hydrolases"/>
    <property type="match status" value="1"/>
</dbReference>
<feature type="domain" description="Amidohydrolase-related" evidence="1">
    <location>
        <begin position="56"/>
        <end position="399"/>
    </location>
</feature>
<dbReference type="Pfam" id="PF01979">
    <property type="entry name" value="Amidohydro_1"/>
    <property type="match status" value="1"/>
</dbReference>
<sequence>MSTNAPHEQVIITDAMIWDGIDAGFVQRPLILLDGLIAGATVPGRPTRRVDGAGSWVIPGLIDAHFHAYAISMDGLENERGPLSFAALSASVRLKAALRRGFTTVRDVAGGDIGLRHAVDAGLFSSPRYLFTGPALSQTGGHGDPRSAEVDVCFSHGHMCEVVDGVEPLRVAVRERLRTGAHAIKVMTSGGVFSLTDPLPIPQYSAEELRAVTDEATRRGSYVTAHSYSAEAVRHSIENGVRCIEHGNLIDGATAGEMARTGTALVPTLAAYDAMGRRGAALGLNAVSLAKNDEVLSQGSEAAAMADHAGVLVGFGTDLMGDLEDEQLTGVRLQVAALGPDRALHSMTAANARILRDPRLGRLTEGAHADLVMLRENPLEHPAALWEQAARRAVLRGGRDVEELVASMS</sequence>
<dbReference type="InterPro" id="IPR032466">
    <property type="entry name" value="Metal_Hydrolase"/>
</dbReference>
<dbReference type="CDD" id="cd01299">
    <property type="entry name" value="Met_dep_hydrolase_A"/>
    <property type="match status" value="1"/>
</dbReference>
<dbReference type="InterPro" id="IPR051781">
    <property type="entry name" value="Metallo-dep_Hydrolase"/>
</dbReference>
<dbReference type="PANTHER" id="PTHR43135">
    <property type="entry name" value="ALPHA-D-RIBOSE 1-METHYLPHOSPHONATE 5-TRIPHOSPHATE DIPHOSPHATASE"/>
    <property type="match status" value="1"/>
</dbReference>
<dbReference type="Gene3D" id="2.30.40.10">
    <property type="entry name" value="Urease, subunit C, domain 1"/>
    <property type="match status" value="1"/>
</dbReference>
<dbReference type="SUPFAM" id="SSF51338">
    <property type="entry name" value="Composite domain of metallo-dependent hydrolases"/>
    <property type="match status" value="1"/>
</dbReference>
<name>A0A399JC49_9MICC</name>
<dbReference type="Proteomes" id="UP000265419">
    <property type="component" value="Unassembled WGS sequence"/>
</dbReference>
<reference evidence="2 3" key="1">
    <citation type="submission" date="2018-07" db="EMBL/GenBank/DDBJ databases">
        <title>Arthrobacter sp. nov., isolated from raw cow's milk with high bacterial count.</title>
        <authorList>
            <person name="Hahne J."/>
            <person name="Isele D."/>
            <person name="Lipski A."/>
        </authorList>
    </citation>
    <scope>NUCLEOTIDE SEQUENCE [LARGE SCALE GENOMIC DNA]</scope>
    <source>
        <strain evidence="2 3">JZ R-35</strain>
    </source>
</reference>
<proteinExistence type="predicted"/>
<gene>
    <name evidence="2" type="ORF">DWB68_05640</name>
</gene>
<dbReference type="RefSeq" id="WP_119424165.1">
    <property type="nucleotide sequence ID" value="NZ_QQXK01000008.1"/>
</dbReference>
<evidence type="ECO:0000313" key="3">
    <source>
        <dbReference type="Proteomes" id="UP000265419"/>
    </source>
</evidence>
<dbReference type="PANTHER" id="PTHR43135:SF3">
    <property type="entry name" value="ALPHA-D-RIBOSE 1-METHYLPHOSPHONATE 5-TRIPHOSPHATE DIPHOSPHATASE"/>
    <property type="match status" value="1"/>
</dbReference>
<keyword evidence="3" id="KW-1185">Reference proteome</keyword>
<dbReference type="InterPro" id="IPR011059">
    <property type="entry name" value="Metal-dep_hydrolase_composite"/>
</dbReference>
<dbReference type="AlphaFoldDB" id="A0A399JC49"/>
<dbReference type="InterPro" id="IPR006680">
    <property type="entry name" value="Amidohydro-rel"/>
</dbReference>